<dbReference type="AlphaFoldDB" id="X1FGD4"/>
<protein>
    <submittedName>
        <fullName evidence="1">Uncharacterized protein</fullName>
    </submittedName>
</protein>
<name>X1FGD4_9ZZZZ</name>
<organism evidence="1">
    <name type="scientific">marine sediment metagenome</name>
    <dbReference type="NCBI Taxonomy" id="412755"/>
    <lineage>
        <taxon>unclassified sequences</taxon>
        <taxon>metagenomes</taxon>
        <taxon>ecological metagenomes</taxon>
    </lineage>
</organism>
<accession>X1FGD4</accession>
<evidence type="ECO:0000313" key="1">
    <source>
        <dbReference type="EMBL" id="GAH44701.1"/>
    </source>
</evidence>
<dbReference type="EMBL" id="BARU01011417">
    <property type="protein sequence ID" value="GAH44701.1"/>
    <property type="molecule type" value="Genomic_DNA"/>
</dbReference>
<reference evidence="1" key="1">
    <citation type="journal article" date="2014" name="Front. Microbiol.">
        <title>High frequency of phylogenetically diverse reductive dehalogenase-homologous genes in deep subseafloor sedimentary metagenomes.</title>
        <authorList>
            <person name="Kawai M."/>
            <person name="Futagami T."/>
            <person name="Toyoda A."/>
            <person name="Takaki Y."/>
            <person name="Nishi S."/>
            <person name="Hori S."/>
            <person name="Arai W."/>
            <person name="Tsubouchi T."/>
            <person name="Morono Y."/>
            <person name="Uchiyama I."/>
            <person name="Ito T."/>
            <person name="Fujiyama A."/>
            <person name="Inagaki F."/>
            <person name="Takami H."/>
        </authorList>
    </citation>
    <scope>NUCLEOTIDE SEQUENCE</scope>
    <source>
        <strain evidence="1">Expedition CK06-06</strain>
    </source>
</reference>
<sequence>NDMFNNLIIENLDEINSIFFRSAIEFEVFKKGTRSIPRSPLHNTDDFLHSIEWRYGKIGSKGIMMSKHINWVLLTLSDYPYQQGMISFIQYLENKGKDIDV</sequence>
<comment type="caution">
    <text evidence="1">The sequence shown here is derived from an EMBL/GenBank/DDBJ whole genome shotgun (WGS) entry which is preliminary data.</text>
</comment>
<feature type="non-terminal residue" evidence="1">
    <location>
        <position position="1"/>
    </location>
</feature>
<gene>
    <name evidence="1" type="ORF">S03H2_21444</name>
</gene>
<proteinExistence type="predicted"/>